<accession>A0A939LWP2</accession>
<gene>
    <name evidence="3" type="ORF">J4H91_12695</name>
</gene>
<organism evidence="3 4">
    <name type="scientific">Leucobacter ruminantium</name>
    <dbReference type="NCBI Taxonomy" id="1289170"/>
    <lineage>
        <taxon>Bacteria</taxon>
        <taxon>Bacillati</taxon>
        <taxon>Actinomycetota</taxon>
        <taxon>Actinomycetes</taxon>
        <taxon>Micrococcales</taxon>
        <taxon>Microbacteriaceae</taxon>
        <taxon>Leucobacter</taxon>
    </lineage>
</organism>
<dbReference type="GO" id="GO:0003697">
    <property type="term" value="F:single-stranded DNA binding"/>
    <property type="evidence" value="ECO:0007669"/>
    <property type="project" value="InterPro"/>
</dbReference>
<keyword evidence="4" id="KW-1185">Reference proteome</keyword>
<dbReference type="PIRSF" id="PIRSF002070">
    <property type="entry name" value="SSB"/>
    <property type="match status" value="1"/>
</dbReference>
<dbReference type="EMBL" id="JAGDYL010000025">
    <property type="protein sequence ID" value="MBO1806164.1"/>
    <property type="molecule type" value="Genomic_DNA"/>
</dbReference>
<sequence>MSEQKQAQQRITVSGVVGDTVKYSTTKLGQPYVSFEMAVQEGPRRGAKRTVYYTVNAFRQLAVNASQSIKPGDRLLVTGTIKEVLLKRPDHLVTKHAITAGHMGHDLFWGTSEFTRTETAASAADQTSGAQS</sequence>
<dbReference type="SUPFAM" id="SSF50249">
    <property type="entry name" value="Nucleic acid-binding proteins"/>
    <property type="match status" value="1"/>
</dbReference>
<dbReference type="InterPro" id="IPR011344">
    <property type="entry name" value="ssDNA-bd"/>
</dbReference>
<evidence type="ECO:0000313" key="3">
    <source>
        <dbReference type="EMBL" id="MBO1806164.1"/>
    </source>
</evidence>
<dbReference type="CDD" id="cd04496">
    <property type="entry name" value="SSB_OBF"/>
    <property type="match status" value="1"/>
</dbReference>
<dbReference type="Proteomes" id="UP000664398">
    <property type="component" value="Unassembled WGS sequence"/>
</dbReference>
<evidence type="ECO:0000256" key="1">
    <source>
        <dbReference type="ARBA" id="ARBA00023125"/>
    </source>
</evidence>
<comment type="caution">
    <text evidence="3">The sequence shown here is derived from an EMBL/GenBank/DDBJ whole genome shotgun (WGS) entry which is preliminary data.</text>
</comment>
<dbReference type="PROSITE" id="PS50935">
    <property type="entry name" value="SSB"/>
    <property type="match status" value="1"/>
</dbReference>
<dbReference type="InterPro" id="IPR000424">
    <property type="entry name" value="Primosome_PriB/ssb"/>
</dbReference>
<keyword evidence="1 2" id="KW-0238">DNA-binding</keyword>
<name>A0A939LWP2_9MICO</name>
<evidence type="ECO:0000256" key="2">
    <source>
        <dbReference type="PIRNR" id="PIRNR002070"/>
    </source>
</evidence>
<reference evidence="3" key="1">
    <citation type="submission" date="2021-03" db="EMBL/GenBank/DDBJ databases">
        <title>Leucobacter chromiisoli sp. nov., isolated from chromium-containing soil of chemical plant.</title>
        <authorList>
            <person name="Xu Z."/>
        </authorList>
    </citation>
    <scope>NUCLEOTIDE SEQUENCE</scope>
    <source>
        <strain evidence="3">A2</strain>
    </source>
</reference>
<dbReference type="InterPro" id="IPR012340">
    <property type="entry name" value="NA-bd_OB-fold"/>
</dbReference>
<dbReference type="GO" id="GO:0006260">
    <property type="term" value="P:DNA replication"/>
    <property type="evidence" value="ECO:0007669"/>
    <property type="project" value="InterPro"/>
</dbReference>
<proteinExistence type="predicted"/>
<protein>
    <recommendedName>
        <fullName evidence="2">Single-stranded DNA-binding protein</fullName>
    </recommendedName>
</protein>
<evidence type="ECO:0000313" key="4">
    <source>
        <dbReference type="Proteomes" id="UP000664398"/>
    </source>
</evidence>
<dbReference type="Gene3D" id="2.40.50.140">
    <property type="entry name" value="Nucleic acid-binding proteins"/>
    <property type="match status" value="1"/>
</dbReference>
<dbReference type="AlphaFoldDB" id="A0A939LWP2"/>
<dbReference type="Pfam" id="PF00436">
    <property type="entry name" value="SSB"/>
    <property type="match status" value="1"/>
</dbReference>
<dbReference type="RefSeq" id="WP_208046629.1">
    <property type="nucleotide sequence ID" value="NZ_JAGDYL010000025.1"/>
</dbReference>